<dbReference type="EMBL" id="KZ994857">
    <property type="protein sequence ID" value="RKO91896.1"/>
    <property type="molecule type" value="Genomic_DNA"/>
</dbReference>
<dbReference type="AlphaFoldDB" id="A0A4P9WME9"/>
<proteinExistence type="predicted"/>
<name>A0A4P9WME9_9FUNG</name>
<protein>
    <submittedName>
        <fullName evidence="2">Uncharacterized protein</fullName>
    </submittedName>
</protein>
<organism evidence="2 3">
    <name type="scientific">Blyttiomyces helicus</name>
    <dbReference type="NCBI Taxonomy" id="388810"/>
    <lineage>
        <taxon>Eukaryota</taxon>
        <taxon>Fungi</taxon>
        <taxon>Fungi incertae sedis</taxon>
        <taxon>Chytridiomycota</taxon>
        <taxon>Chytridiomycota incertae sedis</taxon>
        <taxon>Chytridiomycetes</taxon>
        <taxon>Chytridiomycetes incertae sedis</taxon>
        <taxon>Blyttiomyces</taxon>
    </lineage>
</organism>
<feature type="region of interest" description="Disordered" evidence="1">
    <location>
        <begin position="102"/>
        <end position="121"/>
    </location>
</feature>
<sequence length="268" mass="28723">MDVLMRMETENILTYALSPKIVRASLVPRTGPQRLKAVNSQFIPHPGNGGKSSPTTRCLPSRPPALTIVDSELPTRSQAPPLANRLNSFRSRSRMNVNVQFPGSDGVSAPPPVRSSSVASDPLQTSDTTAILFAAPAVRLSAAVVIPYPAWEGASVFAPTWTGHYGPIRLTVHSRDSFAQHTSLNQPLKTIKDTVAYGEQLPTHHSKVSRAPFLTSSNTAGVSDNQVIKERSFTYKSGLGSSAPPPNRPGVGDCHPFSRKSQLPVGQA</sequence>
<gene>
    <name evidence="2" type="ORF">BDK51DRAFT_38833</name>
</gene>
<reference evidence="3" key="1">
    <citation type="journal article" date="2018" name="Nat. Microbiol.">
        <title>Leveraging single-cell genomics to expand the fungal tree of life.</title>
        <authorList>
            <person name="Ahrendt S.R."/>
            <person name="Quandt C.A."/>
            <person name="Ciobanu D."/>
            <person name="Clum A."/>
            <person name="Salamov A."/>
            <person name="Andreopoulos B."/>
            <person name="Cheng J.F."/>
            <person name="Woyke T."/>
            <person name="Pelin A."/>
            <person name="Henrissat B."/>
            <person name="Reynolds N.K."/>
            <person name="Benny G.L."/>
            <person name="Smith M.E."/>
            <person name="James T.Y."/>
            <person name="Grigoriev I.V."/>
        </authorList>
    </citation>
    <scope>NUCLEOTIDE SEQUENCE [LARGE SCALE GENOMIC DNA]</scope>
</reference>
<evidence type="ECO:0000313" key="3">
    <source>
        <dbReference type="Proteomes" id="UP000269721"/>
    </source>
</evidence>
<accession>A0A4P9WME9</accession>
<keyword evidence="3" id="KW-1185">Reference proteome</keyword>
<dbReference type="Proteomes" id="UP000269721">
    <property type="component" value="Unassembled WGS sequence"/>
</dbReference>
<feature type="region of interest" description="Disordered" evidence="1">
    <location>
        <begin position="236"/>
        <end position="268"/>
    </location>
</feature>
<evidence type="ECO:0000256" key="1">
    <source>
        <dbReference type="SAM" id="MobiDB-lite"/>
    </source>
</evidence>
<evidence type="ECO:0000313" key="2">
    <source>
        <dbReference type="EMBL" id="RKO91896.1"/>
    </source>
</evidence>